<dbReference type="EMBL" id="AGDW01000019">
    <property type="protein sequence ID" value="EMB29685.1"/>
    <property type="molecule type" value="Genomic_DNA"/>
</dbReference>
<evidence type="ECO:0000256" key="3">
    <source>
        <dbReference type="ARBA" id="ARBA00022801"/>
    </source>
</evidence>
<dbReference type="GO" id="GO:0008233">
    <property type="term" value="F:peptidase activity"/>
    <property type="evidence" value="ECO:0007669"/>
    <property type="project" value="UniProtKB-KW"/>
</dbReference>
<dbReference type="InterPro" id="IPR054613">
    <property type="entry name" value="Peptidase_S78_dom"/>
</dbReference>
<dbReference type="HOGENOM" id="CLU_1030311_0_0_12"/>
<dbReference type="InterPro" id="IPR006433">
    <property type="entry name" value="Prohead_protease"/>
</dbReference>
<reference evidence="6" key="1">
    <citation type="submission" date="2012-01" db="EMBL/GenBank/DDBJ databases">
        <title>The Genome Sequence of Treponema denticola H1-T.</title>
        <authorList>
            <consortium name="The Broad Institute Genome Sequencing Platform"/>
            <person name="Earl A."/>
            <person name="Ward D."/>
            <person name="Feldgarden M."/>
            <person name="Gevers D."/>
            <person name="Blanton J.M."/>
            <person name="Fenno C.J."/>
            <person name="Baranova O.V."/>
            <person name="Mathney J."/>
            <person name="Dewhirst F.E."/>
            <person name="Izard J."/>
            <person name="Young S.K."/>
            <person name="Zeng Q."/>
            <person name="Gargeya S."/>
            <person name="Fitzgerald M."/>
            <person name="Haas B."/>
            <person name="Abouelleil A."/>
            <person name="Alvarado L."/>
            <person name="Arachchi H.M."/>
            <person name="Berlin A."/>
            <person name="Chapman S.B."/>
            <person name="Gearin G."/>
            <person name="Goldberg J."/>
            <person name="Griggs A."/>
            <person name="Gujja S."/>
            <person name="Hansen M."/>
            <person name="Heiman D."/>
            <person name="Howarth C."/>
            <person name="Larimer J."/>
            <person name="Lui A."/>
            <person name="MacDonald P.J.P."/>
            <person name="McCowen C."/>
            <person name="Montmayeur A."/>
            <person name="Murphy C."/>
            <person name="Neiman D."/>
            <person name="Pearson M."/>
            <person name="Priest M."/>
            <person name="Roberts A."/>
            <person name="Saif S."/>
            <person name="Shea T."/>
            <person name="Sisk P."/>
            <person name="Stolte C."/>
            <person name="Sykes S."/>
            <person name="Wortman J."/>
            <person name="Nusbaum C."/>
            <person name="Birren B."/>
        </authorList>
    </citation>
    <scope>NUCLEOTIDE SEQUENCE [LARGE SCALE GENOMIC DNA]</scope>
    <source>
        <strain evidence="6">H1-T</strain>
    </source>
</reference>
<gene>
    <name evidence="6" type="ORF">HMPREF9725_01712</name>
</gene>
<feature type="compositionally biased region" description="Basic and acidic residues" evidence="4">
    <location>
        <begin position="208"/>
        <end position="255"/>
    </location>
</feature>
<dbReference type="NCBIfam" id="TIGR01543">
    <property type="entry name" value="proheadase_HK97"/>
    <property type="match status" value="1"/>
</dbReference>
<keyword evidence="3" id="KW-0378">Hydrolase</keyword>
<evidence type="ECO:0000256" key="1">
    <source>
        <dbReference type="ARBA" id="ARBA00022612"/>
    </source>
</evidence>
<protein>
    <submittedName>
        <fullName evidence="6">HK97 family phage prohead protease</fullName>
    </submittedName>
</protein>
<feature type="domain" description="Prohead serine protease" evidence="5">
    <location>
        <begin position="12"/>
        <end position="164"/>
    </location>
</feature>
<organism evidence="6">
    <name type="scientific">Treponema denticola H1-T</name>
    <dbReference type="NCBI Taxonomy" id="999431"/>
    <lineage>
        <taxon>Bacteria</taxon>
        <taxon>Pseudomonadati</taxon>
        <taxon>Spirochaetota</taxon>
        <taxon>Spirochaetia</taxon>
        <taxon>Spirochaetales</taxon>
        <taxon>Treponemataceae</taxon>
        <taxon>Treponema</taxon>
    </lineage>
</organism>
<dbReference type="AlphaFoldDB" id="M2BJX6"/>
<dbReference type="RefSeq" id="WP_002670863.1">
    <property type="nucleotide sequence ID" value="NZ_CM001794.1"/>
</dbReference>
<keyword evidence="1" id="KW-1188">Viral release from host cell</keyword>
<evidence type="ECO:0000256" key="4">
    <source>
        <dbReference type="SAM" id="MobiDB-lite"/>
    </source>
</evidence>
<keyword evidence="2 6" id="KW-0645">Protease</keyword>
<evidence type="ECO:0000259" key="5">
    <source>
        <dbReference type="Pfam" id="PF04586"/>
    </source>
</evidence>
<accession>M2BJX6</accession>
<dbReference type="Proteomes" id="UP000011708">
    <property type="component" value="Chromosome"/>
</dbReference>
<evidence type="ECO:0000256" key="2">
    <source>
        <dbReference type="ARBA" id="ARBA00022670"/>
    </source>
</evidence>
<dbReference type="GO" id="GO:0006508">
    <property type="term" value="P:proteolysis"/>
    <property type="evidence" value="ECO:0007669"/>
    <property type="project" value="UniProtKB-KW"/>
</dbReference>
<proteinExistence type="predicted"/>
<comment type="caution">
    <text evidence="6">The sequence shown here is derived from an EMBL/GenBank/DDBJ whole genome shotgun (WGS) entry which is preliminary data.</text>
</comment>
<feature type="region of interest" description="Disordered" evidence="4">
    <location>
        <begin position="203"/>
        <end position="255"/>
    </location>
</feature>
<sequence>MKDKKTLYLKDIKLRTEQTEEGKKFLIGLIPYNSEGSSMSGFYKEIITNTAFNQSLNSKRRIVALKNHNDDYPLGNTEAGTLSLTSTKEGLECRCELPSTSFANDLIVSVERGDCAGMSFGFIPVKEDEKDGIVYLREVKLLEVSYGVVFPFYPEATASVDMRSAIKNVQNLLFKRGNGMDKEVLALLKQLVGDLQKIITEAEGGNADENKEPAPDDKTAARAQEPKKDDAEKTASSEDEEKKKKEEEERALKIKKERTALLQRLDLISL</sequence>
<dbReference type="Pfam" id="PF04586">
    <property type="entry name" value="Peptidase_S78"/>
    <property type="match status" value="1"/>
</dbReference>
<evidence type="ECO:0000313" key="6">
    <source>
        <dbReference type="EMBL" id="EMB29685.1"/>
    </source>
</evidence>
<dbReference type="PATRIC" id="fig|999431.4.peg.1766"/>
<name>M2BJX6_TREDN</name>